<evidence type="ECO:0000256" key="11">
    <source>
        <dbReference type="PROSITE-ProRule" id="PRU00450"/>
    </source>
</evidence>
<comment type="similarity">
    <text evidence="1">Belongs to the beta type-B retroviral polymerase family. HERV class-II K(HML-2) pol subfamily.</text>
</comment>
<feature type="domain" description="RNase H type-1" evidence="16">
    <location>
        <begin position="532"/>
        <end position="669"/>
    </location>
</feature>
<evidence type="ECO:0000256" key="5">
    <source>
        <dbReference type="ARBA" id="ARBA00022723"/>
    </source>
</evidence>
<gene>
    <name evidence="19" type="ORF">AV530_011575</name>
</gene>
<dbReference type="AlphaFoldDB" id="A0A1V4KFV4"/>
<dbReference type="PANTHER" id="PTHR41694:SF3">
    <property type="entry name" value="RNA-DIRECTED DNA POLYMERASE-RELATED"/>
    <property type="match status" value="1"/>
</dbReference>
<dbReference type="Pfam" id="PF00552">
    <property type="entry name" value="IN_DBD_C"/>
    <property type="match status" value="1"/>
</dbReference>
<dbReference type="InterPro" id="IPR017856">
    <property type="entry name" value="Integrase-like_N"/>
</dbReference>
<dbReference type="InterPro" id="IPR001584">
    <property type="entry name" value="Integrase_cat-core"/>
</dbReference>
<dbReference type="PROSITE" id="PS50878">
    <property type="entry name" value="RT_POL"/>
    <property type="match status" value="1"/>
</dbReference>
<dbReference type="PROSITE" id="PS51027">
    <property type="entry name" value="INTEGRASE_DBD"/>
    <property type="match status" value="1"/>
</dbReference>
<keyword evidence="11" id="KW-0862">Zinc</keyword>
<dbReference type="Gene3D" id="3.30.70.270">
    <property type="match status" value="2"/>
</dbReference>
<feature type="domain" description="Integrase catalytic" evidence="17">
    <location>
        <begin position="724"/>
        <end position="893"/>
    </location>
</feature>
<feature type="domain" description="Reverse transcriptase" evidence="15">
    <location>
        <begin position="117"/>
        <end position="304"/>
    </location>
</feature>
<evidence type="ECO:0000256" key="2">
    <source>
        <dbReference type="ARBA" id="ARBA00022679"/>
    </source>
</evidence>
<organism evidence="19 20">
    <name type="scientific">Patagioenas fasciata monilis</name>
    <dbReference type="NCBI Taxonomy" id="372326"/>
    <lineage>
        <taxon>Eukaryota</taxon>
        <taxon>Metazoa</taxon>
        <taxon>Chordata</taxon>
        <taxon>Craniata</taxon>
        <taxon>Vertebrata</taxon>
        <taxon>Euteleostomi</taxon>
        <taxon>Archelosauria</taxon>
        <taxon>Archosauria</taxon>
        <taxon>Dinosauria</taxon>
        <taxon>Saurischia</taxon>
        <taxon>Theropoda</taxon>
        <taxon>Coelurosauria</taxon>
        <taxon>Aves</taxon>
        <taxon>Neognathae</taxon>
        <taxon>Neoaves</taxon>
        <taxon>Columbimorphae</taxon>
        <taxon>Columbiformes</taxon>
        <taxon>Columbidae</taxon>
        <taxon>Patagioenas</taxon>
    </lineage>
</organism>
<comment type="caution">
    <text evidence="19">The sequence shown here is derived from an EMBL/GenBank/DDBJ whole genome shotgun (WGS) entry which is preliminary data.</text>
</comment>
<evidence type="ECO:0000256" key="4">
    <source>
        <dbReference type="ARBA" id="ARBA00022722"/>
    </source>
</evidence>
<dbReference type="CDD" id="cd01645">
    <property type="entry name" value="RT_Rtv"/>
    <property type="match status" value="1"/>
</dbReference>
<dbReference type="GO" id="GO:0003677">
    <property type="term" value="F:DNA binding"/>
    <property type="evidence" value="ECO:0007669"/>
    <property type="project" value="UniProtKB-KW"/>
</dbReference>
<evidence type="ECO:0000313" key="20">
    <source>
        <dbReference type="Proteomes" id="UP000190648"/>
    </source>
</evidence>
<keyword evidence="5" id="KW-0479">Metal-binding</keyword>
<evidence type="ECO:0000259" key="17">
    <source>
        <dbReference type="PROSITE" id="PS50994"/>
    </source>
</evidence>
<dbReference type="Pfam" id="PF00078">
    <property type="entry name" value="RVT_1"/>
    <property type="match status" value="1"/>
</dbReference>
<dbReference type="Proteomes" id="UP000190648">
    <property type="component" value="Unassembled WGS sequence"/>
</dbReference>
<evidence type="ECO:0000256" key="3">
    <source>
        <dbReference type="ARBA" id="ARBA00022695"/>
    </source>
</evidence>
<dbReference type="STRING" id="372326.A0A1V4KFV4"/>
<evidence type="ECO:0000256" key="8">
    <source>
        <dbReference type="ARBA" id="ARBA00022908"/>
    </source>
</evidence>
<dbReference type="InterPro" id="IPR002156">
    <property type="entry name" value="RNaseH_domain"/>
</dbReference>
<dbReference type="InterPro" id="IPR043128">
    <property type="entry name" value="Rev_trsase/Diguanyl_cyclase"/>
</dbReference>
<dbReference type="InterPro" id="IPR003308">
    <property type="entry name" value="Integrase_Zn-bd_dom_N"/>
</dbReference>
<dbReference type="InterPro" id="IPR001037">
    <property type="entry name" value="Integrase_C_retrovir"/>
</dbReference>
<dbReference type="PROSITE" id="PS50879">
    <property type="entry name" value="RNASE_H_1"/>
    <property type="match status" value="1"/>
</dbReference>
<dbReference type="InterPro" id="IPR000477">
    <property type="entry name" value="RT_dom"/>
</dbReference>
<protein>
    <submittedName>
        <fullName evidence="19">Endogenous retrovirus group K member 18 Pol protein-like</fullName>
    </submittedName>
</protein>
<dbReference type="SUPFAM" id="SSF46919">
    <property type="entry name" value="N-terminal Zn binding domain of HIV integrase"/>
    <property type="match status" value="1"/>
</dbReference>
<dbReference type="GO" id="GO:0003964">
    <property type="term" value="F:RNA-directed DNA polymerase activity"/>
    <property type="evidence" value="ECO:0007669"/>
    <property type="project" value="UniProtKB-KW"/>
</dbReference>
<evidence type="ECO:0000256" key="6">
    <source>
        <dbReference type="ARBA" id="ARBA00022759"/>
    </source>
</evidence>
<dbReference type="Gene3D" id="2.30.30.10">
    <property type="entry name" value="Integrase, C-terminal domain superfamily, retroviral"/>
    <property type="match status" value="1"/>
</dbReference>
<dbReference type="OrthoDB" id="6773263at2759"/>
<keyword evidence="3" id="KW-0548">Nucleotidyltransferase</keyword>
<keyword evidence="11" id="KW-0863">Zinc-finger</keyword>
<dbReference type="GO" id="GO:0004523">
    <property type="term" value="F:RNA-DNA hybrid ribonuclease activity"/>
    <property type="evidence" value="ECO:0007669"/>
    <property type="project" value="InterPro"/>
</dbReference>
<keyword evidence="20" id="KW-1185">Reference proteome</keyword>
<dbReference type="InterPro" id="IPR036397">
    <property type="entry name" value="RNaseH_sf"/>
</dbReference>
<dbReference type="PROSITE" id="PS50994">
    <property type="entry name" value="INTEGRASE"/>
    <property type="match status" value="1"/>
</dbReference>
<feature type="region of interest" description="Disordered" evidence="13">
    <location>
        <begin position="938"/>
        <end position="959"/>
    </location>
</feature>
<evidence type="ECO:0000256" key="12">
    <source>
        <dbReference type="PROSITE-ProRule" id="PRU00506"/>
    </source>
</evidence>
<name>A0A1V4KFV4_PATFA</name>
<dbReference type="SUPFAM" id="SSF53098">
    <property type="entry name" value="Ribonuclease H-like"/>
    <property type="match status" value="2"/>
</dbReference>
<dbReference type="PROSITE" id="PS50876">
    <property type="entry name" value="ZF_INTEGRASE"/>
    <property type="match status" value="1"/>
</dbReference>
<reference evidence="19 20" key="1">
    <citation type="submission" date="2016-02" db="EMBL/GenBank/DDBJ databases">
        <title>Band-tailed pigeon sequencing and assembly.</title>
        <authorList>
            <person name="Soares A.E."/>
            <person name="Novak B.J."/>
            <person name="Rice E.S."/>
            <person name="O'Connell B."/>
            <person name="Chang D."/>
            <person name="Weber S."/>
            <person name="Shapiro B."/>
        </authorList>
    </citation>
    <scope>NUCLEOTIDE SEQUENCE [LARGE SCALE GENOMIC DNA]</scope>
    <source>
        <strain evidence="19">BTP2013</strain>
        <tissue evidence="19">Blood</tissue>
    </source>
</reference>
<dbReference type="PANTHER" id="PTHR41694">
    <property type="entry name" value="ENDOGENOUS RETROVIRUS GROUP K MEMBER POL PROTEIN"/>
    <property type="match status" value="1"/>
</dbReference>
<evidence type="ECO:0000259" key="18">
    <source>
        <dbReference type="PROSITE" id="PS51027"/>
    </source>
</evidence>
<dbReference type="GO" id="GO:0035613">
    <property type="term" value="F:RNA stem-loop binding"/>
    <property type="evidence" value="ECO:0007669"/>
    <property type="project" value="TreeGrafter"/>
</dbReference>
<evidence type="ECO:0000256" key="7">
    <source>
        <dbReference type="ARBA" id="ARBA00022801"/>
    </source>
</evidence>
<dbReference type="Pfam" id="PF02022">
    <property type="entry name" value="Integrase_Zn"/>
    <property type="match status" value="1"/>
</dbReference>
<dbReference type="Gene3D" id="3.10.10.10">
    <property type="entry name" value="HIV Type 1 Reverse Transcriptase, subunit A, domain 1"/>
    <property type="match status" value="1"/>
</dbReference>
<keyword evidence="2" id="KW-0808">Transferase</keyword>
<evidence type="ECO:0000256" key="1">
    <source>
        <dbReference type="ARBA" id="ARBA00010879"/>
    </source>
</evidence>
<feature type="DNA-binding region" description="Integrase-type" evidence="12">
    <location>
        <begin position="892"/>
        <end position="939"/>
    </location>
</feature>
<proteinExistence type="inferred from homology"/>
<dbReference type="GO" id="GO:0008270">
    <property type="term" value="F:zinc ion binding"/>
    <property type="evidence" value="ECO:0007669"/>
    <property type="project" value="UniProtKB-KW"/>
</dbReference>
<dbReference type="InterPro" id="IPR012337">
    <property type="entry name" value="RNaseH-like_sf"/>
</dbReference>
<keyword evidence="8" id="KW-0229">DNA integration</keyword>
<evidence type="ECO:0000313" key="19">
    <source>
        <dbReference type="EMBL" id="OPJ83304.1"/>
    </source>
</evidence>
<dbReference type="SUPFAM" id="SSF56672">
    <property type="entry name" value="DNA/RNA polymerases"/>
    <property type="match status" value="1"/>
</dbReference>
<dbReference type="InterPro" id="IPR036862">
    <property type="entry name" value="Integrase_C_dom_sf_retrovir"/>
</dbReference>
<dbReference type="SUPFAM" id="SSF50122">
    <property type="entry name" value="DNA-binding domain of retroviral integrase"/>
    <property type="match status" value="1"/>
</dbReference>
<keyword evidence="9" id="KW-0695">RNA-directed DNA polymerase</keyword>
<evidence type="ECO:0000259" key="14">
    <source>
        <dbReference type="PROSITE" id="PS50876"/>
    </source>
</evidence>
<keyword evidence="4" id="KW-0540">Nuclease</keyword>
<dbReference type="Pfam" id="PF00075">
    <property type="entry name" value="RNase_H"/>
    <property type="match status" value="1"/>
</dbReference>
<evidence type="ECO:0000256" key="9">
    <source>
        <dbReference type="ARBA" id="ARBA00022918"/>
    </source>
</evidence>
<feature type="domain" description="Integrase-type" evidence="14">
    <location>
        <begin position="673"/>
        <end position="714"/>
    </location>
</feature>
<feature type="domain" description="Integrase-type" evidence="18">
    <location>
        <begin position="892"/>
        <end position="939"/>
    </location>
</feature>
<evidence type="ECO:0000259" key="16">
    <source>
        <dbReference type="PROSITE" id="PS50879"/>
    </source>
</evidence>
<sequence>MASVLAYRGIRRNGGRSQRTNISTEVTSADDHLGKSNCDLYGVHNSITRGRTCLAWSRCFVTNGDGPYHRAPFIAMAIAWTFPIPLRWKTEEPVWVEQWPLKRESLLHAHELVQEQFNQGHLRLSTSPWNTPIFVIKKKSDKYRLLHDLRAVNEQIHPMGALQPGLPNPAMLPKEWSLLIIDLKDCFFTIALHDNDKQRFAFTLPAINREGPDQRFEWTVLPQGMRNSPTLCQLYVDAALQPLRRAWSNVMIYHYMDDILLAQTVPFTQDQKRQLTVQLQQQGLVIAEEKVQETSPWKYLGWKITEQYIQPQKLTINVDLHTLHDAQRLLGDLQWLRPVVGIPNEQLEELRPLLKGTDPAAKITVSPRQQMVLQDIARMVASHVTYRRQEGLPLNLTILVGEHHLLEAITQYKIKAGESRGNDDKHEQVVLEWIAPPLQPRRTIQEKIRTVADLIKKGRLRILQITGEVPGEIFLPLRQMDLDWYLVNSVELQSALLTDGLNIRVKPLKSPVLMWMTNQNWIVIPKRSSQPLSNALTVFTDAGKRSRTAAATWRDDQGWHHQLLSAHQEDSLQTLELLAVVWVLSHWLHQPLNIVTDSLYVAGVANRIEDSTIKEIKNERLAELLMQLHRAIAQRTASYAVLHIRSHQWNQGLGEGNARADQLVTVSKEAPLSPQCRAREAHAIFHQNARGLHRLYSLPLEEARAIVKACPICSHHNQGIGLGVGVNPRGLQSNDLWQMDVTHVSALGRLKCLHVSIDTYSHMIWATPQPGEKARDVKRHLTSCFAVMGVPRVIKTDNGPSYVSRAVAQFFQLWDIKHVTGIAHSPTGQAIVERANETLKRYLDKFQDVADPRERVGKALFVLNHLCVFGDNTEPPVVKHYVENPKEKQPNMWVYYRDPKTGIWGGPAEVIFVGRGYLCVHTPTGNLWIPSRWTKPAVGHPGDRSGTEEADATSTSPSC</sequence>
<evidence type="ECO:0000256" key="10">
    <source>
        <dbReference type="ARBA" id="ARBA00023125"/>
    </source>
</evidence>
<keyword evidence="7" id="KW-0378">Hydrolase</keyword>
<evidence type="ECO:0000259" key="15">
    <source>
        <dbReference type="PROSITE" id="PS50878"/>
    </source>
</evidence>
<dbReference type="EMBL" id="LSYS01003228">
    <property type="protein sequence ID" value="OPJ83304.1"/>
    <property type="molecule type" value="Genomic_DNA"/>
</dbReference>
<keyword evidence="6" id="KW-0255">Endonuclease</keyword>
<dbReference type="Gene3D" id="1.10.10.200">
    <property type="match status" value="1"/>
</dbReference>
<keyword evidence="10" id="KW-0238">DNA-binding</keyword>
<dbReference type="InterPro" id="IPR010661">
    <property type="entry name" value="RVT_thumb"/>
</dbReference>
<accession>A0A1V4KFV4</accession>
<dbReference type="Pfam" id="PF06817">
    <property type="entry name" value="RVT_thumb"/>
    <property type="match status" value="1"/>
</dbReference>
<dbReference type="Pfam" id="PF00665">
    <property type="entry name" value="rve"/>
    <property type="match status" value="1"/>
</dbReference>
<dbReference type="InterPro" id="IPR043502">
    <property type="entry name" value="DNA/RNA_pol_sf"/>
</dbReference>
<evidence type="ECO:0000256" key="13">
    <source>
        <dbReference type="SAM" id="MobiDB-lite"/>
    </source>
</evidence>
<dbReference type="Gene3D" id="3.30.420.10">
    <property type="entry name" value="Ribonuclease H-like superfamily/Ribonuclease H"/>
    <property type="match status" value="2"/>
</dbReference>
<dbReference type="GO" id="GO:0015074">
    <property type="term" value="P:DNA integration"/>
    <property type="evidence" value="ECO:0007669"/>
    <property type="project" value="UniProtKB-KW"/>
</dbReference>